<dbReference type="AlphaFoldDB" id="A0A1I3RHB2"/>
<proteinExistence type="inferred from homology"/>
<evidence type="ECO:0000313" key="4">
    <source>
        <dbReference type="EMBL" id="SFJ45953.1"/>
    </source>
</evidence>
<dbReference type="OrthoDB" id="3365660at2"/>
<dbReference type="SUPFAM" id="SSF55961">
    <property type="entry name" value="Bet v1-like"/>
    <property type="match status" value="1"/>
</dbReference>
<protein>
    <submittedName>
        <fullName evidence="4">Uncharacterized conserved protein YndB, AHSA1/START domain</fullName>
    </submittedName>
</protein>
<dbReference type="CDD" id="cd07814">
    <property type="entry name" value="SRPBCC_CalC_Aha1-like"/>
    <property type="match status" value="1"/>
</dbReference>
<dbReference type="Gene3D" id="3.30.530.20">
    <property type="match status" value="1"/>
</dbReference>
<name>A0A1I3RHB2_9PSEU</name>
<organism evidence="4 5">
    <name type="scientific">Amycolatopsis sacchari</name>
    <dbReference type="NCBI Taxonomy" id="115433"/>
    <lineage>
        <taxon>Bacteria</taxon>
        <taxon>Bacillati</taxon>
        <taxon>Actinomycetota</taxon>
        <taxon>Actinomycetes</taxon>
        <taxon>Pseudonocardiales</taxon>
        <taxon>Pseudonocardiaceae</taxon>
        <taxon>Amycolatopsis</taxon>
    </lineage>
</organism>
<keyword evidence="5" id="KW-1185">Reference proteome</keyword>
<comment type="similarity">
    <text evidence="1">Belongs to the AHA1 family.</text>
</comment>
<dbReference type="RefSeq" id="WP_091506149.1">
    <property type="nucleotide sequence ID" value="NZ_CBDQZW010000003.1"/>
</dbReference>
<reference evidence="4 5" key="1">
    <citation type="submission" date="2016-10" db="EMBL/GenBank/DDBJ databases">
        <authorList>
            <person name="de Groot N.N."/>
        </authorList>
    </citation>
    <scope>NUCLEOTIDE SEQUENCE [LARGE SCALE GENOMIC DNA]</scope>
    <source>
        <strain evidence="4 5">DSM 44468</strain>
    </source>
</reference>
<evidence type="ECO:0000259" key="3">
    <source>
        <dbReference type="Pfam" id="PF08327"/>
    </source>
</evidence>
<feature type="domain" description="Activator of Hsp90 ATPase homologue 1/2-like C-terminal" evidence="3">
    <location>
        <begin position="13"/>
        <end position="151"/>
    </location>
</feature>
<dbReference type="InterPro" id="IPR023393">
    <property type="entry name" value="START-like_dom_sf"/>
</dbReference>
<dbReference type="InterPro" id="IPR013538">
    <property type="entry name" value="ASHA1/2-like_C"/>
</dbReference>
<dbReference type="Pfam" id="PF08327">
    <property type="entry name" value="AHSA1"/>
    <property type="match status" value="1"/>
</dbReference>
<dbReference type="STRING" id="115433.SAMN05421835_105336"/>
<dbReference type="EMBL" id="FORP01000005">
    <property type="protein sequence ID" value="SFJ45953.1"/>
    <property type="molecule type" value="Genomic_DNA"/>
</dbReference>
<evidence type="ECO:0000313" key="5">
    <source>
        <dbReference type="Proteomes" id="UP000199025"/>
    </source>
</evidence>
<dbReference type="Proteomes" id="UP000199025">
    <property type="component" value="Unassembled WGS sequence"/>
</dbReference>
<accession>A0A1I3RHB2</accession>
<sequence length="168" mass="18942">MTTEPARIERTYDASPELVWELLTTASGLAEWWAPDGFTTRVTEIELVPGGQVHYTMTATAPEQIAFMKNVGQPLTTALHKTFTEVTPPKRLAYLSPIDFVPGQEPYDHLTTIDLEPDGDQTRLVMTLAPLHDDNWTRQHHAHREQELDNLGAAITRRRPAFRRGSPS</sequence>
<evidence type="ECO:0000256" key="1">
    <source>
        <dbReference type="ARBA" id="ARBA00006817"/>
    </source>
</evidence>
<evidence type="ECO:0000256" key="2">
    <source>
        <dbReference type="SAM" id="MobiDB-lite"/>
    </source>
</evidence>
<gene>
    <name evidence="4" type="ORF">SAMN05421835_105336</name>
</gene>
<feature type="region of interest" description="Disordered" evidence="2">
    <location>
        <begin position="138"/>
        <end position="168"/>
    </location>
</feature>